<dbReference type="PANTHER" id="PTHR43214:SF24">
    <property type="entry name" value="TRANSCRIPTIONAL REGULATORY PROTEIN NARL-RELATED"/>
    <property type="match status" value="1"/>
</dbReference>
<name>U2QFM1_9ACTN</name>
<dbReference type="PROSITE" id="PS00622">
    <property type="entry name" value="HTH_LUXR_1"/>
    <property type="match status" value="1"/>
</dbReference>
<evidence type="ECO:0000256" key="5">
    <source>
        <dbReference type="PROSITE-ProRule" id="PRU00169"/>
    </source>
</evidence>
<dbReference type="SMART" id="SM00421">
    <property type="entry name" value="HTH_LUXR"/>
    <property type="match status" value="1"/>
</dbReference>
<dbReference type="InterPro" id="IPR058245">
    <property type="entry name" value="NreC/VraR/RcsB-like_REC"/>
</dbReference>
<dbReference type="PROSITE" id="PS50043">
    <property type="entry name" value="HTH_LUXR_2"/>
    <property type="match status" value="1"/>
</dbReference>
<evidence type="ECO:0000256" key="2">
    <source>
        <dbReference type="ARBA" id="ARBA00023015"/>
    </source>
</evidence>
<dbReference type="PRINTS" id="PR00038">
    <property type="entry name" value="HTHLUXR"/>
</dbReference>
<dbReference type="GO" id="GO:0003677">
    <property type="term" value="F:DNA binding"/>
    <property type="evidence" value="ECO:0007669"/>
    <property type="project" value="UniProtKB-KW"/>
</dbReference>
<dbReference type="PANTHER" id="PTHR43214">
    <property type="entry name" value="TWO-COMPONENT RESPONSE REGULATOR"/>
    <property type="match status" value="1"/>
</dbReference>
<dbReference type="Pfam" id="PF00196">
    <property type="entry name" value="GerE"/>
    <property type="match status" value="1"/>
</dbReference>
<evidence type="ECO:0000256" key="3">
    <source>
        <dbReference type="ARBA" id="ARBA00023125"/>
    </source>
</evidence>
<dbReference type="AlphaFoldDB" id="U2QFM1"/>
<evidence type="ECO:0000256" key="1">
    <source>
        <dbReference type="ARBA" id="ARBA00022553"/>
    </source>
</evidence>
<evidence type="ECO:0000256" key="4">
    <source>
        <dbReference type="ARBA" id="ARBA00023163"/>
    </source>
</evidence>
<dbReference type="CDD" id="cd06170">
    <property type="entry name" value="LuxR_C_like"/>
    <property type="match status" value="1"/>
</dbReference>
<dbReference type="InterPro" id="IPR039420">
    <property type="entry name" value="WalR-like"/>
</dbReference>
<proteinExistence type="predicted"/>
<dbReference type="InterPro" id="IPR001789">
    <property type="entry name" value="Sig_transdc_resp-reg_receiver"/>
</dbReference>
<dbReference type="PROSITE" id="PS50110">
    <property type="entry name" value="RESPONSE_REGULATORY"/>
    <property type="match status" value="1"/>
</dbReference>
<comment type="caution">
    <text evidence="8">The sequence shown here is derived from an EMBL/GenBank/DDBJ whole genome shotgun (WGS) entry which is preliminary data.</text>
</comment>
<feature type="domain" description="Response regulatory" evidence="7">
    <location>
        <begin position="3"/>
        <end position="125"/>
    </location>
</feature>
<dbReference type="Proteomes" id="UP000017052">
    <property type="component" value="Unassembled WGS sequence"/>
</dbReference>
<dbReference type="EMBL" id="ACVN02000045">
    <property type="protein sequence ID" value="ERK61695.1"/>
    <property type="molecule type" value="Genomic_DNA"/>
</dbReference>
<dbReference type="GO" id="GO:0006355">
    <property type="term" value="P:regulation of DNA-templated transcription"/>
    <property type="evidence" value="ECO:0007669"/>
    <property type="project" value="InterPro"/>
</dbReference>
<dbReference type="OrthoDB" id="9808843at2"/>
<evidence type="ECO:0000259" key="6">
    <source>
        <dbReference type="PROSITE" id="PS50043"/>
    </source>
</evidence>
<organism evidence="8 9">
    <name type="scientific">Propionibacterium acidifaciens F0233</name>
    <dbReference type="NCBI Taxonomy" id="553198"/>
    <lineage>
        <taxon>Bacteria</taxon>
        <taxon>Bacillati</taxon>
        <taxon>Actinomycetota</taxon>
        <taxon>Actinomycetes</taxon>
        <taxon>Propionibacteriales</taxon>
        <taxon>Propionibacteriaceae</taxon>
        <taxon>Propionibacterium</taxon>
    </lineage>
</organism>
<dbReference type="SMART" id="SM00448">
    <property type="entry name" value="REC"/>
    <property type="match status" value="1"/>
</dbReference>
<keyword evidence="3" id="KW-0238">DNA-binding</keyword>
<dbReference type="InterPro" id="IPR016032">
    <property type="entry name" value="Sig_transdc_resp-reg_C-effctor"/>
</dbReference>
<dbReference type="CDD" id="cd17535">
    <property type="entry name" value="REC_NarL-like"/>
    <property type="match status" value="1"/>
</dbReference>
<dbReference type="InterPro" id="IPR000792">
    <property type="entry name" value="Tscrpt_reg_LuxR_C"/>
</dbReference>
<sequence length="220" mass="24176">MIGVMIVDDHELERFALSLVVRKDPRITVVAEAEDGRAALDVIAGLRERGRPIPDVILMDVRMPGMDGIQATRRIVRAFPGVHVLILTTYDQDDYAFKGLSAGAVGFLLKDARGEDITRAIHALAAGEAVLTPRITRKILSRAGRLDPPDGRPPDALFSELSPRERQVVELMADGRSNGEIAKVMTIQEASVRRSVSRILAKTGLRDRVQIVSAWYKAMS</sequence>
<dbReference type="Pfam" id="PF00072">
    <property type="entry name" value="Response_reg"/>
    <property type="match status" value="1"/>
</dbReference>
<accession>U2QFM1</accession>
<evidence type="ECO:0000313" key="9">
    <source>
        <dbReference type="Proteomes" id="UP000017052"/>
    </source>
</evidence>
<dbReference type="SUPFAM" id="SSF52172">
    <property type="entry name" value="CheY-like"/>
    <property type="match status" value="1"/>
</dbReference>
<keyword evidence="4" id="KW-0804">Transcription</keyword>
<dbReference type="Gene3D" id="3.40.50.2300">
    <property type="match status" value="1"/>
</dbReference>
<evidence type="ECO:0000313" key="8">
    <source>
        <dbReference type="EMBL" id="ERK61695.1"/>
    </source>
</evidence>
<keyword evidence="2" id="KW-0805">Transcription regulation</keyword>
<feature type="modified residue" description="4-aspartylphosphate" evidence="5">
    <location>
        <position position="60"/>
    </location>
</feature>
<keyword evidence="9" id="KW-1185">Reference proteome</keyword>
<reference evidence="8" key="1">
    <citation type="submission" date="2013-08" db="EMBL/GenBank/DDBJ databases">
        <authorList>
            <person name="Durkin A.S."/>
            <person name="Haft D.R."/>
            <person name="McCorrison J."/>
            <person name="Torralba M."/>
            <person name="Gillis M."/>
            <person name="Haft D.H."/>
            <person name="Methe B."/>
            <person name="Sutton G."/>
            <person name="Nelson K.E."/>
        </authorList>
    </citation>
    <scope>NUCLEOTIDE SEQUENCE [LARGE SCALE GENOMIC DNA]</scope>
    <source>
        <strain evidence="8">F0233</strain>
    </source>
</reference>
<evidence type="ECO:0000259" key="7">
    <source>
        <dbReference type="PROSITE" id="PS50110"/>
    </source>
</evidence>
<keyword evidence="1 5" id="KW-0597">Phosphoprotein</keyword>
<dbReference type="InterPro" id="IPR011006">
    <property type="entry name" value="CheY-like_superfamily"/>
</dbReference>
<dbReference type="SUPFAM" id="SSF46894">
    <property type="entry name" value="C-terminal effector domain of the bipartite response regulators"/>
    <property type="match status" value="1"/>
</dbReference>
<feature type="domain" description="HTH luxR-type" evidence="6">
    <location>
        <begin position="154"/>
        <end position="220"/>
    </location>
</feature>
<dbReference type="GO" id="GO:0000160">
    <property type="term" value="P:phosphorelay signal transduction system"/>
    <property type="evidence" value="ECO:0007669"/>
    <property type="project" value="InterPro"/>
</dbReference>
<gene>
    <name evidence="8" type="ORF">HMPREF0682_2045</name>
</gene>
<protein>
    <submittedName>
        <fullName evidence="8">Response regulator receiver domain protein</fullName>
    </submittedName>
</protein>